<dbReference type="PANTHER" id="PTHR31118:SF32">
    <property type="entry name" value="KYNURENINE FORMAMIDASE"/>
    <property type="match status" value="1"/>
</dbReference>
<dbReference type="PANTHER" id="PTHR31118">
    <property type="entry name" value="CYCLASE-LIKE PROTEIN 2"/>
    <property type="match status" value="1"/>
</dbReference>
<gene>
    <name evidence="1" type="ORF">SAMN05216269_11474</name>
</gene>
<keyword evidence="2" id="KW-1185">Reference proteome</keyword>
<dbReference type="EMBL" id="FRCL01000014">
    <property type="protein sequence ID" value="SHN12850.1"/>
    <property type="molecule type" value="Genomic_DNA"/>
</dbReference>
<accession>A0A1M7P9D9</accession>
<dbReference type="InterPro" id="IPR007325">
    <property type="entry name" value="KFase/CYL"/>
</dbReference>
<name>A0A1M7P9D9_9FLAO</name>
<evidence type="ECO:0000313" key="2">
    <source>
        <dbReference type="Proteomes" id="UP000184092"/>
    </source>
</evidence>
<organism evidence="1 2">
    <name type="scientific">Flavobacterium xinjiangense</name>
    <dbReference type="NCBI Taxonomy" id="178356"/>
    <lineage>
        <taxon>Bacteria</taxon>
        <taxon>Pseudomonadati</taxon>
        <taxon>Bacteroidota</taxon>
        <taxon>Flavobacteriia</taxon>
        <taxon>Flavobacteriales</taxon>
        <taxon>Flavobacteriaceae</taxon>
        <taxon>Flavobacterium</taxon>
    </lineage>
</organism>
<proteinExistence type="predicted"/>
<dbReference type="AlphaFoldDB" id="A0A1M7P9D9"/>
<dbReference type="OrthoDB" id="9796085at2"/>
<protein>
    <submittedName>
        <fullName evidence="1">Kynurenine formamidase</fullName>
    </submittedName>
</protein>
<dbReference type="STRING" id="178356.SAMN05216269_11474"/>
<dbReference type="GO" id="GO:0004061">
    <property type="term" value="F:arylformamidase activity"/>
    <property type="evidence" value="ECO:0007669"/>
    <property type="project" value="InterPro"/>
</dbReference>
<reference evidence="2" key="1">
    <citation type="submission" date="2016-11" db="EMBL/GenBank/DDBJ databases">
        <authorList>
            <person name="Varghese N."/>
            <person name="Submissions S."/>
        </authorList>
    </citation>
    <scope>NUCLEOTIDE SEQUENCE [LARGE SCALE GENOMIC DNA]</scope>
    <source>
        <strain evidence="2">CGMCC 1.2749</strain>
    </source>
</reference>
<dbReference type="Gene3D" id="3.50.30.50">
    <property type="entry name" value="Putative cyclase"/>
    <property type="match status" value="1"/>
</dbReference>
<dbReference type="GO" id="GO:0019441">
    <property type="term" value="P:L-tryptophan catabolic process to kynurenine"/>
    <property type="evidence" value="ECO:0007669"/>
    <property type="project" value="InterPro"/>
</dbReference>
<dbReference type="RefSeq" id="WP_073210731.1">
    <property type="nucleotide sequence ID" value="NZ_FRCL01000014.1"/>
</dbReference>
<evidence type="ECO:0000313" key="1">
    <source>
        <dbReference type="EMBL" id="SHN12850.1"/>
    </source>
</evidence>
<sequence length="298" mass="33753">MDKRVKFDFEIYFTNGGSIKGEDFRLDILGNNISDKELAHYIVADLRLLMVGETKILNKEILTDPHKRKPINAKIENDLLIDLSHTIEHGLVTYKGLPAPIVCDYLSRENSKQFYAEGTEFQIGKIEMVTNTGTYIDCPFHRFENGKDLSEVGLECFTDLDAIVISIPFSETLEITEEHLKNYEIRNRAVLIHTGWDSNWNTEKYYENHPYLTEGAAKYLKNCSVKLVGIDSHNIDSTLGKTRPVHTTLLGAEILIVEHLCNLYLLPKDGSTFSAIPPKFKGVGTFPVRAMAKLTKNV</sequence>
<dbReference type="Proteomes" id="UP000184092">
    <property type="component" value="Unassembled WGS sequence"/>
</dbReference>
<dbReference type="Pfam" id="PF04199">
    <property type="entry name" value="Cyclase"/>
    <property type="match status" value="1"/>
</dbReference>
<dbReference type="InterPro" id="IPR037175">
    <property type="entry name" value="KFase_sf"/>
</dbReference>
<dbReference type="SUPFAM" id="SSF102198">
    <property type="entry name" value="Putative cyclase"/>
    <property type="match status" value="1"/>
</dbReference>